<protein>
    <submittedName>
        <fullName evidence="4">Unannotated protein</fullName>
    </submittedName>
</protein>
<accession>A0A6J7JZK9</accession>
<dbReference type="EMBL" id="CAFBNE010000040">
    <property type="protein sequence ID" value="CAB4949130.1"/>
    <property type="molecule type" value="Genomic_DNA"/>
</dbReference>
<evidence type="ECO:0000256" key="2">
    <source>
        <dbReference type="SAM" id="Phobius"/>
    </source>
</evidence>
<gene>
    <name evidence="4" type="ORF">UFOPK3772_01421</name>
</gene>
<evidence type="ECO:0000256" key="1">
    <source>
        <dbReference type="SAM" id="MobiDB-lite"/>
    </source>
</evidence>
<reference evidence="4" key="1">
    <citation type="submission" date="2020-05" db="EMBL/GenBank/DDBJ databases">
        <authorList>
            <person name="Chiriac C."/>
            <person name="Salcher M."/>
            <person name="Ghai R."/>
            <person name="Kavagutti S V."/>
        </authorList>
    </citation>
    <scope>NUCLEOTIDE SEQUENCE</scope>
</reference>
<feature type="transmembrane region" description="Helical" evidence="2">
    <location>
        <begin position="97"/>
        <end position="116"/>
    </location>
</feature>
<feature type="region of interest" description="Disordered" evidence="1">
    <location>
        <begin position="334"/>
        <end position="372"/>
    </location>
</feature>
<keyword evidence="2" id="KW-1133">Transmembrane helix</keyword>
<feature type="domain" description="YdbS-like PH" evidence="3">
    <location>
        <begin position="147"/>
        <end position="228"/>
    </location>
</feature>
<evidence type="ECO:0000313" key="4">
    <source>
        <dbReference type="EMBL" id="CAB4949130.1"/>
    </source>
</evidence>
<name>A0A6J7JZK9_9ZZZZ</name>
<keyword evidence="2" id="KW-0812">Transmembrane</keyword>
<dbReference type="InterPro" id="IPR005182">
    <property type="entry name" value="YdbS-like_PH"/>
</dbReference>
<dbReference type="Pfam" id="PF03703">
    <property type="entry name" value="bPH_2"/>
    <property type="match status" value="3"/>
</dbReference>
<feature type="domain" description="YdbS-like PH" evidence="3">
    <location>
        <begin position="2"/>
        <end position="64"/>
    </location>
</feature>
<organism evidence="4">
    <name type="scientific">freshwater metagenome</name>
    <dbReference type="NCBI Taxonomy" id="449393"/>
    <lineage>
        <taxon>unclassified sequences</taxon>
        <taxon>metagenomes</taxon>
        <taxon>ecological metagenomes</taxon>
    </lineage>
</organism>
<keyword evidence="2" id="KW-0472">Membrane</keyword>
<feature type="compositionally biased region" description="Basic and acidic residues" evidence="1">
    <location>
        <begin position="362"/>
        <end position="372"/>
    </location>
</feature>
<sequence>MDSGILRRQQRRLQLSRLQSVDVVQPLAARLFSMAAVTLEVAGGSDSRIQLRYLPLAEARELRSAVLARAGGLDHAAGEAPEQVIAFVPPGQLALSLLLRTSTAGLVLLTALVLFGTVATEGWGGIPLAIVTGGVPAFIIATEFMKYFNFTVAESPDGLRLRFGLVQTQTRTVPAGRVQAVRLVEPLLWRRQGWVRVQLNVAGVDTGDDKSEETILTPVSDRATAARIIERVLPGVDLEDLVWCMAPPRARWRSPVQWGQLAVAWTDVAFAARAGRITRHRAYILHARTQSVRLTDGPWERALGLASVHVDSTKGPVRISGLHLDSEFAAQVAQEQAGRARTARAKDTGVRPAGPQVPDSPHGNDRFILDQP</sequence>
<proteinExistence type="predicted"/>
<dbReference type="PANTHER" id="PTHR34473">
    <property type="entry name" value="UPF0699 TRANSMEMBRANE PROTEIN YDBS"/>
    <property type="match status" value="1"/>
</dbReference>
<dbReference type="PANTHER" id="PTHR34473:SF2">
    <property type="entry name" value="UPF0699 TRANSMEMBRANE PROTEIN YDBT"/>
    <property type="match status" value="1"/>
</dbReference>
<evidence type="ECO:0000259" key="3">
    <source>
        <dbReference type="Pfam" id="PF03703"/>
    </source>
</evidence>
<feature type="domain" description="YdbS-like PH" evidence="3">
    <location>
        <begin position="266"/>
        <end position="324"/>
    </location>
</feature>
<dbReference type="AlphaFoldDB" id="A0A6J7JZK9"/>
<feature type="transmembrane region" description="Helical" evidence="2">
    <location>
        <begin position="122"/>
        <end position="141"/>
    </location>
</feature>